<protein>
    <submittedName>
        <fullName evidence="2">Uncharacterized protein</fullName>
    </submittedName>
</protein>
<dbReference type="AlphaFoldDB" id="A0AA40HS59"/>
<proteinExistence type="predicted"/>
<dbReference type="EMBL" id="JAULJE010000013">
    <property type="protein sequence ID" value="KAK1336323.1"/>
    <property type="molecule type" value="Genomic_DNA"/>
</dbReference>
<gene>
    <name evidence="2" type="ORF">QTO34_004129</name>
</gene>
<reference evidence="2" key="1">
    <citation type="submission" date="2023-06" db="EMBL/GenBank/DDBJ databases">
        <title>Reference genome for the Northern bat (Eptesicus nilssonii), a most northern bat species.</title>
        <authorList>
            <person name="Laine V.N."/>
            <person name="Pulliainen A.T."/>
            <person name="Lilley T.M."/>
        </authorList>
    </citation>
    <scope>NUCLEOTIDE SEQUENCE</scope>
    <source>
        <strain evidence="2">BLF_Eptnil</strain>
        <tissue evidence="2">Kidney</tissue>
    </source>
</reference>
<dbReference type="Proteomes" id="UP001177744">
    <property type="component" value="Unassembled WGS sequence"/>
</dbReference>
<accession>A0AA40HS59</accession>
<evidence type="ECO:0000313" key="2">
    <source>
        <dbReference type="EMBL" id="KAK1336323.1"/>
    </source>
</evidence>
<comment type="caution">
    <text evidence="2">The sequence shown here is derived from an EMBL/GenBank/DDBJ whole genome shotgun (WGS) entry which is preliminary data.</text>
</comment>
<name>A0AA40HS59_CNENI</name>
<evidence type="ECO:0000313" key="3">
    <source>
        <dbReference type="Proteomes" id="UP001177744"/>
    </source>
</evidence>
<feature type="region of interest" description="Disordered" evidence="1">
    <location>
        <begin position="71"/>
        <end position="90"/>
    </location>
</feature>
<evidence type="ECO:0000256" key="1">
    <source>
        <dbReference type="SAM" id="MobiDB-lite"/>
    </source>
</evidence>
<keyword evidence="3" id="KW-1185">Reference proteome</keyword>
<feature type="region of interest" description="Disordered" evidence="1">
    <location>
        <begin position="1"/>
        <end position="22"/>
    </location>
</feature>
<organism evidence="2 3">
    <name type="scientific">Cnephaeus nilssonii</name>
    <name type="common">Northern bat</name>
    <name type="synonym">Eptesicus nilssonii</name>
    <dbReference type="NCBI Taxonomy" id="3371016"/>
    <lineage>
        <taxon>Eukaryota</taxon>
        <taxon>Metazoa</taxon>
        <taxon>Chordata</taxon>
        <taxon>Craniata</taxon>
        <taxon>Vertebrata</taxon>
        <taxon>Euteleostomi</taxon>
        <taxon>Mammalia</taxon>
        <taxon>Eutheria</taxon>
        <taxon>Laurasiatheria</taxon>
        <taxon>Chiroptera</taxon>
        <taxon>Yangochiroptera</taxon>
        <taxon>Vespertilionidae</taxon>
        <taxon>Cnephaeus</taxon>
    </lineage>
</organism>
<sequence length="130" mass="14121">MPIQAAGGTSLASPPGHPPKGWRRAQCQALLYPPTWSAQSCLVWQLERTLAGPAAVAVGMRHRLRPFESIGTLTDGRGEKAPHRGGPVNPDFTGQEVQRVRRATGRRWMRCFSMSSSSLLSILCRVSVAS</sequence>